<reference evidence="3 4" key="1">
    <citation type="journal article" date="2019" name="Int. J. Syst. Evol. Microbiol.">
        <title>The Global Catalogue of Microorganisms (GCM) 10K type strain sequencing project: providing services to taxonomists for standard genome sequencing and annotation.</title>
        <authorList>
            <consortium name="The Broad Institute Genomics Platform"/>
            <consortium name="The Broad Institute Genome Sequencing Center for Infectious Disease"/>
            <person name="Wu L."/>
            <person name="Ma J."/>
        </authorList>
    </citation>
    <scope>NUCLEOTIDE SEQUENCE [LARGE SCALE GENOMIC DNA]</scope>
    <source>
        <strain evidence="3 4">JCM 16009</strain>
    </source>
</reference>
<accession>A0ABN2NAD5</accession>
<dbReference type="EMBL" id="BAAAQK010000012">
    <property type="protein sequence ID" value="GAA1855970.1"/>
    <property type="molecule type" value="Genomic_DNA"/>
</dbReference>
<evidence type="ECO:0008006" key="5">
    <source>
        <dbReference type="Google" id="ProtNLM"/>
    </source>
</evidence>
<dbReference type="PANTHER" id="PTHR39335:SF1">
    <property type="entry name" value="BLL4220 PROTEIN"/>
    <property type="match status" value="1"/>
</dbReference>
<evidence type="ECO:0000313" key="3">
    <source>
        <dbReference type="EMBL" id="GAA1855970.1"/>
    </source>
</evidence>
<evidence type="ECO:0000313" key="4">
    <source>
        <dbReference type="Proteomes" id="UP001500449"/>
    </source>
</evidence>
<proteinExistence type="predicted"/>
<feature type="signal peptide" evidence="2">
    <location>
        <begin position="1"/>
        <end position="35"/>
    </location>
</feature>
<protein>
    <recommendedName>
        <fullName evidence="5">Lipoprotein with Yx(FWY)xxD motif</fullName>
    </recommendedName>
</protein>
<feature type="chain" id="PRO_5045508793" description="Lipoprotein with Yx(FWY)xxD motif" evidence="2">
    <location>
        <begin position="36"/>
        <end position="212"/>
    </location>
</feature>
<organism evidence="3 4">
    <name type="scientific">Pseudonocardia ailaonensis</name>
    <dbReference type="NCBI Taxonomy" id="367279"/>
    <lineage>
        <taxon>Bacteria</taxon>
        <taxon>Bacillati</taxon>
        <taxon>Actinomycetota</taxon>
        <taxon>Actinomycetes</taxon>
        <taxon>Pseudonocardiales</taxon>
        <taxon>Pseudonocardiaceae</taxon>
        <taxon>Pseudonocardia</taxon>
    </lineage>
</organism>
<keyword evidence="4" id="KW-1185">Reference proteome</keyword>
<feature type="compositionally biased region" description="Low complexity" evidence="1">
    <location>
        <begin position="175"/>
        <end position="197"/>
    </location>
</feature>
<dbReference type="InterPro" id="IPR005297">
    <property type="entry name" value="Lipoprotein_repeat"/>
</dbReference>
<feature type="region of interest" description="Disordered" evidence="1">
    <location>
        <begin position="173"/>
        <end position="212"/>
    </location>
</feature>
<evidence type="ECO:0000256" key="1">
    <source>
        <dbReference type="SAM" id="MobiDB-lite"/>
    </source>
</evidence>
<dbReference type="PANTHER" id="PTHR39335">
    <property type="entry name" value="BLL4220 PROTEIN"/>
    <property type="match status" value="1"/>
</dbReference>
<dbReference type="RefSeq" id="WP_344419059.1">
    <property type="nucleotide sequence ID" value="NZ_BAAAQK010000012.1"/>
</dbReference>
<gene>
    <name evidence="3" type="ORF">GCM10009836_40160</name>
</gene>
<dbReference type="Proteomes" id="UP001500449">
    <property type="component" value="Unassembled WGS sequence"/>
</dbReference>
<dbReference type="Pfam" id="PF03640">
    <property type="entry name" value="Lipoprotein_15"/>
    <property type="match status" value="2"/>
</dbReference>
<sequence length="212" mass="20940">MTLPRQRSPEARPPSRRVRTSVLAAAALAAAAALSACSDAGYVDAALARPAGGSTAPATSAPTGGLGTGVTTVGTVVTSDGFTLYRFTKDPTRPSKSTCTGECAVAWPPVHGDGQPVLQGIPSGLVGTIGRPDGTQQLTLGGWPLYRYAGDRRPGDANGEGMGGVWQAIGPAGKPAATLPGSSPGAAAGTLPAPATTHDQTADSGHTPAAGY</sequence>
<keyword evidence="2" id="KW-0732">Signal</keyword>
<name>A0ABN2NAD5_9PSEU</name>
<evidence type="ECO:0000256" key="2">
    <source>
        <dbReference type="SAM" id="SignalP"/>
    </source>
</evidence>
<comment type="caution">
    <text evidence="3">The sequence shown here is derived from an EMBL/GenBank/DDBJ whole genome shotgun (WGS) entry which is preliminary data.</text>
</comment>